<name>A0A414JLF9_BACUN</name>
<dbReference type="Proteomes" id="UP000284640">
    <property type="component" value="Unassembled WGS sequence"/>
</dbReference>
<evidence type="ECO:0000313" key="3">
    <source>
        <dbReference type="Proteomes" id="UP000284640"/>
    </source>
</evidence>
<gene>
    <name evidence="2" type="ORF">DW729_16165</name>
</gene>
<feature type="chain" id="PRO_5019390133" evidence="1">
    <location>
        <begin position="24"/>
        <end position="77"/>
    </location>
</feature>
<dbReference type="AlphaFoldDB" id="A0A414JLF9"/>
<accession>A0A414JLF9</accession>
<sequence>MKNRIKVLLALLMLFGTTQSVCAQDGGDMNNHLLRINDYVPAIPEAAGMQLYGNIPVSEYTGTPDISIPLYTLNVGV</sequence>
<proteinExistence type="predicted"/>
<dbReference type="EMBL" id="QSKL01000020">
    <property type="protein sequence ID" value="RHE57191.1"/>
    <property type="molecule type" value="Genomic_DNA"/>
</dbReference>
<comment type="caution">
    <text evidence="2">The sequence shown here is derived from an EMBL/GenBank/DDBJ whole genome shotgun (WGS) entry which is preliminary data.</text>
</comment>
<organism evidence="2 3">
    <name type="scientific">Bacteroides uniformis</name>
    <dbReference type="NCBI Taxonomy" id="820"/>
    <lineage>
        <taxon>Bacteria</taxon>
        <taxon>Pseudomonadati</taxon>
        <taxon>Bacteroidota</taxon>
        <taxon>Bacteroidia</taxon>
        <taxon>Bacteroidales</taxon>
        <taxon>Bacteroidaceae</taxon>
        <taxon>Bacteroides</taxon>
    </lineage>
</organism>
<feature type="signal peptide" evidence="1">
    <location>
        <begin position="1"/>
        <end position="23"/>
    </location>
</feature>
<evidence type="ECO:0000256" key="1">
    <source>
        <dbReference type="SAM" id="SignalP"/>
    </source>
</evidence>
<protein>
    <submittedName>
        <fullName evidence="2">Uncharacterized protein</fullName>
    </submittedName>
</protein>
<evidence type="ECO:0000313" key="2">
    <source>
        <dbReference type="EMBL" id="RHE57191.1"/>
    </source>
</evidence>
<reference evidence="2 3" key="1">
    <citation type="submission" date="2018-08" db="EMBL/GenBank/DDBJ databases">
        <title>A genome reference for cultivated species of the human gut microbiota.</title>
        <authorList>
            <person name="Zou Y."/>
            <person name="Xue W."/>
            <person name="Luo G."/>
        </authorList>
    </citation>
    <scope>NUCLEOTIDE SEQUENCE [LARGE SCALE GENOMIC DNA]</scope>
    <source>
        <strain evidence="2 3">AM27-46</strain>
    </source>
</reference>
<keyword evidence="1" id="KW-0732">Signal</keyword>